<gene>
    <name evidence="1" type="ORF">HNP25_001458</name>
</gene>
<comment type="caution">
    <text evidence="1">The sequence shown here is derived from an EMBL/GenBank/DDBJ whole genome shotgun (WGS) entry which is preliminary data.</text>
</comment>
<dbReference type="AlphaFoldDB" id="A0A841EIK4"/>
<evidence type="ECO:0000313" key="2">
    <source>
        <dbReference type="Proteomes" id="UP000524404"/>
    </source>
</evidence>
<evidence type="ECO:0000313" key="1">
    <source>
        <dbReference type="EMBL" id="MBB6002806.1"/>
    </source>
</evidence>
<name>A0A841EIK4_9BACT</name>
<protein>
    <submittedName>
        <fullName evidence="1">Uncharacterized protein</fullName>
    </submittedName>
</protein>
<reference evidence="1 2" key="1">
    <citation type="submission" date="2020-08" db="EMBL/GenBank/DDBJ databases">
        <title>Functional genomics of gut bacteria from endangered species of beetles.</title>
        <authorList>
            <person name="Carlos-Shanley C."/>
        </authorList>
    </citation>
    <scope>NUCLEOTIDE SEQUENCE [LARGE SCALE GENOMIC DNA]</scope>
    <source>
        <strain evidence="1 2">S00070</strain>
    </source>
</reference>
<sequence>MIQLQAPAFTFNIFPHQEKLRLVVFTNDEEYVCRIESKKKLHHFLEEYDTRLFKGRLQLIKNQDDIAIQVKGKIVGELSIDVFTELLNVQSTL</sequence>
<dbReference type="EMBL" id="JACHKT010000008">
    <property type="protein sequence ID" value="MBB6002806.1"/>
    <property type="molecule type" value="Genomic_DNA"/>
</dbReference>
<proteinExistence type="predicted"/>
<keyword evidence="2" id="KW-1185">Reference proteome</keyword>
<organism evidence="1 2">
    <name type="scientific">Arcicella rosea</name>
    <dbReference type="NCBI Taxonomy" id="502909"/>
    <lineage>
        <taxon>Bacteria</taxon>
        <taxon>Pseudomonadati</taxon>
        <taxon>Bacteroidota</taxon>
        <taxon>Cytophagia</taxon>
        <taxon>Cytophagales</taxon>
        <taxon>Flectobacillaceae</taxon>
        <taxon>Arcicella</taxon>
    </lineage>
</organism>
<accession>A0A841EIK4</accession>
<dbReference type="Proteomes" id="UP000524404">
    <property type="component" value="Unassembled WGS sequence"/>
</dbReference>
<dbReference type="RefSeq" id="WP_184132537.1">
    <property type="nucleotide sequence ID" value="NZ_JACHKT010000008.1"/>
</dbReference>